<dbReference type="InterPro" id="IPR021607">
    <property type="entry name" value="DUF3224"/>
</dbReference>
<dbReference type="InterPro" id="IPR023159">
    <property type="entry name" value="SO1590-like_sf"/>
</dbReference>
<evidence type="ECO:0008006" key="3">
    <source>
        <dbReference type="Google" id="ProtNLM"/>
    </source>
</evidence>
<accession>A0A1G8EGB2</accession>
<evidence type="ECO:0000313" key="1">
    <source>
        <dbReference type="EMBL" id="SDH68739.1"/>
    </source>
</evidence>
<dbReference type="Pfam" id="PF11528">
    <property type="entry name" value="DUF3224"/>
    <property type="match status" value="1"/>
</dbReference>
<proteinExistence type="predicted"/>
<dbReference type="EMBL" id="FNCJ01000012">
    <property type="protein sequence ID" value="SDH68739.1"/>
    <property type="molecule type" value="Genomic_DNA"/>
</dbReference>
<sequence>MSVASSNAESLVAVGEFDVKIGAPDMIPVPTGASAVGRHALEKEYHGGLKGHAFGEMLTAGQPQLGEATYVALESFSGTLNGRVGGFALAHLGQMSAGSEELRISIAPGSGTGELAGIRGELLIRRESGTHHYTLNYRIG</sequence>
<evidence type="ECO:0000313" key="2">
    <source>
        <dbReference type="Proteomes" id="UP000199706"/>
    </source>
</evidence>
<dbReference type="Proteomes" id="UP000199706">
    <property type="component" value="Unassembled WGS sequence"/>
</dbReference>
<protein>
    <recommendedName>
        <fullName evidence="3">DUF3224 domain-containing protein</fullName>
    </recommendedName>
</protein>
<name>A0A1G8EGB2_9BURK</name>
<dbReference type="AlphaFoldDB" id="A0A1G8EGB2"/>
<organism evidence="1 2">
    <name type="scientific">Paraburkholderia phenazinium</name>
    <dbReference type="NCBI Taxonomy" id="60549"/>
    <lineage>
        <taxon>Bacteria</taxon>
        <taxon>Pseudomonadati</taxon>
        <taxon>Pseudomonadota</taxon>
        <taxon>Betaproteobacteria</taxon>
        <taxon>Burkholderiales</taxon>
        <taxon>Burkholderiaceae</taxon>
        <taxon>Paraburkholderia</taxon>
    </lineage>
</organism>
<dbReference type="Gene3D" id="2.40.350.10">
    <property type="entry name" value="SO1590-like"/>
    <property type="match status" value="1"/>
</dbReference>
<dbReference type="SUPFAM" id="SSF159238">
    <property type="entry name" value="SO1590-like"/>
    <property type="match status" value="1"/>
</dbReference>
<dbReference type="RefSeq" id="WP_090687374.1">
    <property type="nucleotide sequence ID" value="NZ_CADERL010000007.1"/>
</dbReference>
<reference evidence="1 2" key="1">
    <citation type="submission" date="2016-10" db="EMBL/GenBank/DDBJ databases">
        <authorList>
            <person name="de Groot N.N."/>
        </authorList>
    </citation>
    <scope>NUCLEOTIDE SEQUENCE [LARGE SCALE GENOMIC DNA]</scope>
    <source>
        <strain evidence="1 2">LMG 2247</strain>
    </source>
</reference>
<dbReference type="OrthoDB" id="69764at2"/>
<gene>
    <name evidence="1" type="ORF">SAMN05216466_11263</name>
</gene>